<evidence type="ECO:0000256" key="1">
    <source>
        <dbReference type="SAM" id="MobiDB-lite"/>
    </source>
</evidence>
<evidence type="ECO:0000313" key="3">
    <source>
        <dbReference type="Proteomes" id="UP000008782"/>
    </source>
</evidence>
<dbReference type="eggNOG" id="ENOG502TGIA">
    <property type="taxonomic scope" value="Eukaryota"/>
</dbReference>
<name>E3R0M6_COLGM</name>
<gene>
    <name evidence="2" type="ORF">GLRG_11810</name>
</gene>
<dbReference type="AlphaFoldDB" id="E3R0M6"/>
<dbReference type="Proteomes" id="UP000008782">
    <property type="component" value="Unassembled WGS sequence"/>
</dbReference>
<organism evidence="3">
    <name type="scientific">Colletotrichum graminicola (strain M1.001 / M2 / FGSC 10212)</name>
    <name type="common">Maize anthracnose fungus</name>
    <name type="synonym">Glomerella graminicola</name>
    <dbReference type="NCBI Taxonomy" id="645133"/>
    <lineage>
        <taxon>Eukaryota</taxon>
        <taxon>Fungi</taxon>
        <taxon>Dikarya</taxon>
        <taxon>Ascomycota</taxon>
        <taxon>Pezizomycotina</taxon>
        <taxon>Sordariomycetes</taxon>
        <taxon>Hypocreomycetidae</taxon>
        <taxon>Glomerellales</taxon>
        <taxon>Glomerellaceae</taxon>
        <taxon>Colletotrichum</taxon>
        <taxon>Colletotrichum graminicola species complex</taxon>
    </lineage>
</organism>
<dbReference type="RefSeq" id="XP_008100684.1">
    <property type="nucleotide sequence ID" value="XM_008102493.1"/>
</dbReference>
<reference evidence="3" key="1">
    <citation type="journal article" date="2012" name="Nat. Genet.">
        <title>Lifestyle transitions in plant pathogenic Colletotrichum fungi deciphered by genome and transcriptome analyses.</title>
        <authorList>
            <person name="O'Connell R.J."/>
            <person name="Thon M.R."/>
            <person name="Hacquard S."/>
            <person name="Amyotte S.G."/>
            <person name="Kleemann J."/>
            <person name="Torres M.F."/>
            <person name="Damm U."/>
            <person name="Buiate E.A."/>
            <person name="Epstein L."/>
            <person name="Alkan N."/>
            <person name="Altmueller J."/>
            <person name="Alvarado-Balderrama L."/>
            <person name="Bauser C.A."/>
            <person name="Becker C."/>
            <person name="Birren B.W."/>
            <person name="Chen Z."/>
            <person name="Choi J."/>
            <person name="Crouch J.A."/>
            <person name="Duvick J.P."/>
            <person name="Farman M.A."/>
            <person name="Gan P."/>
            <person name="Heiman D."/>
            <person name="Henrissat B."/>
            <person name="Howard R.J."/>
            <person name="Kabbage M."/>
            <person name="Koch C."/>
            <person name="Kracher B."/>
            <person name="Kubo Y."/>
            <person name="Law A.D."/>
            <person name="Lebrun M.-H."/>
            <person name="Lee Y.-H."/>
            <person name="Miyara I."/>
            <person name="Moore N."/>
            <person name="Neumann U."/>
            <person name="Nordstroem K."/>
            <person name="Panaccione D.G."/>
            <person name="Panstruga R."/>
            <person name="Place M."/>
            <person name="Proctor R.H."/>
            <person name="Prusky D."/>
            <person name="Rech G."/>
            <person name="Reinhardt R."/>
            <person name="Rollins J.A."/>
            <person name="Rounsley S."/>
            <person name="Schardl C.L."/>
            <person name="Schwartz D.C."/>
            <person name="Shenoy N."/>
            <person name="Shirasu K."/>
            <person name="Sikhakolli U.R."/>
            <person name="Stueber K."/>
            <person name="Sukno S.A."/>
            <person name="Sweigard J.A."/>
            <person name="Takano Y."/>
            <person name="Takahara H."/>
            <person name="Trail F."/>
            <person name="van der Does H.C."/>
            <person name="Voll L.M."/>
            <person name="Will I."/>
            <person name="Young S."/>
            <person name="Zeng Q."/>
            <person name="Zhang J."/>
            <person name="Zhou S."/>
            <person name="Dickman M.B."/>
            <person name="Schulze-Lefert P."/>
            <person name="Ver Loren van Themaat E."/>
            <person name="Ma L.-J."/>
            <person name="Vaillancourt L.J."/>
        </authorList>
    </citation>
    <scope>NUCLEOTIDE SEQUENCE [LARGE SCALE GENOMIC DNA]</scope>
    <source>
        <strain evidence="3">M1.001 / M2 / FGSC 10212</strain>
    </source>
</reference>
<feature type="region of interest" description="Disordered" evidence="1">
    <location>
        <begin position="239"/>
        <end position="263"/>
    </location>
</feature>
<accession>E3R0M6</accession>
<evidence type="ECO:0000313" key="2">
    <source>
        <dbReference type="EMBL" id="EFQ36664.1"/>
    </source>
</evidence>
<dbReference type="VEuPathDB" id="FungiDB:GLRG_11810"/>
<feature type="compositionally biased region" description="Basic and acidic residues" evidence="1">
    <location>
        <begin position="128"/>
        <end position="143"/>
    </location>
</feature>
<proteinExistence type="predicted"/>
<dbReference type="OrthoDB" id="4849399at2759"/>
<dbReference type="GeneID" id="24417173"/>
<dbReference type="EMBL" id="GG697460">
    <property type="protein sequence ID" value="EFQ36664.1"/>
    <property type="molecule type" value="Genomic_DNA"/>
</dbReference>
<keyword evidence="3" id="KW-1185">Reference proteome</keyword>
<dbReference type="HOGENOM" id="CLU_956486_0_0_1"/>
<dbReference type="STRING" id="645133.E3R0M6"/>
<protein>
    <submittedName>
        <fullName evidence="2">Uncharacterized protein</fullName>
    </submittedName>
</protein>
<feature type="region of interest" description="Disordered" evidence="1">
    <location>
        <begin position="101"/>
        <end position="143"/>
    </location>
</feature>
<sequence>MAMRVLPVLRITCNMEHGEEFGRVVHARFCRLVRHYARRWVLANAVVVQDAPDQYRFNETLTQRWFGSAETIKTWLRQELGKLDPWEKEMLGDPRSLRSGVHLDNKTCHANNTNVSKDPPKPRAHAKHANDEGRRIEPDRDRQTASVALGPAPLDLDLVQYQQLRGSPVAVSVVVGHDDGWCTSPGRGDLLEISFTPTTARPSAPTTVVSAESLFDGRSRGAVTLAPAAPTTVMTIDTRVSQDDWSTDTKQRQGEDQRRERFRRSVDASLSAWRMAIEADYEAHAAVFGSE</sequence>
<feature type="compositionally biased region" description="Basic and acidic residues" evidence="1">
    <location>
        <begin position="247"/>
        <end position="263"/>
    </location>
</feature>